<organism evidence="1 2">
    <name type="scientific">Psychromonas aquatilis</name>
    <dbReference type="NCBI Taxonomy" id="2005072"/>
    <lineage>
        <taxon>Bacteria</taxon>
        <taxon>Pseudomonadati</taxon>
        <taxon>Pseudomonadota</taxon>
        <taxon>Gammaproteobacteria</taxon>
        <taxon>Alteromonadales</taxon>
        <taxon>Psychromonadaceae</taxon>
        <taxon>Psychromonas</taxon>
    </lineage>
</organism>
<dbReference type="Proteomes" id="UP001369082">
    <property type="component" value="Unassembled WGS sequence"/>
</dbReference>
<name>A0ABU9GNL3_9GAMM</name>
<evidence type="ECO:0000313" key="1">
    <source>
        <dbReference type="EMBL" id="MEL0628875.1"/>
    </source>
</evidence>
<protein>
    <submittedName>
        <fullName evidence="1">Uncharacterized protein</fullName>
    </submittedName>
</protein>
<gene>
    <name evidence="1" type="ORF">V6256_04560</name>
</gene>
<reference evidence="1 2" key="1">
    <citation type="submission" date="2024-02" db="EMBL/GenBank/DDBJ databases">
        <title>Bacteria isolated from the canopy kelp, Nereocystis luetkeana.</title>
        <authorList>
            <person name="Pfister C.A."/>
            <person name="Younker I.T."/>
            <person name="Light S.H."/>
        </authorList>
    </citation>
    <scope>NUCLEOTIDE SEQUENCE [LARGE SCALE GENOMIC DNA]</scope>
    <source>
        <strain evidence="1 2">TI.1.05</strain>
    </source>
</reference>
<sequence>MENTYEKILGKDASQFIPVINKILSEVRNHEYHFMNESEFTSLMQTSPCEGQSQYMKELLYRANFGSLSAIAKNYEWLRGMHNSYEAGLYLPFASSFRCLIESAADSYFSLSNLCSTLSKNIKNINSSINQNSPNFYICTDLENQLIHYSHARRLNSGESAPDSHKAETAARYVKKLDEETGSDFYDCYSELCQLSHPAAQGGLHMMIPINDQDFIFEHKFGKEKIDALLEKHRDKFSALLTYAFNPSILALKVINHIQFNELHVEPVNELNMDHIVAWQKCKQDIVQAGI</sequence>
<dbReference type="RefSeq" id="WP_341596889.1">
    <property type="nucleotide sequence ID" value="NZ_JBAKAZ010000010.1"/>
</dbReference>
<keyword evidence="2" id="KW-1185">Reference proteome</keyword>
<proteinExistence type="predicted"/>
<dbReference type="EMBL" id="JBAKAZ010000010">
    <property type="protein sequence ID" value="MEL0628875.1"/>
    <property type="molecule type" value="Genomic_DNA"/>
</dbReference>
<evidence type="ECO:0000313" key="2">
    <source>
        <dbReference type="Proteomes" id="UP001369082"/>
    </source>
</evidence>
<comment type="caution">
    <text evidence="1">The sequence shown here is derived from an EMBL/GenBank/DDBJ whole genome shotgun (WGS) entry which is preliminary data.</text>
</comment>
<accession>A0ABU9GNL3</accession>